<protein>
    <recommendedName>
        <fullName evidence="6">Dihydrolipoamide acetyltransferase component of pyruvate dehydrogenase complex</fullName>
        <ecNumber evidence="6">2.3.1.-</ecNumber>
    </recommendedName>
</protein>
<evidence type="ECO:0000256" key="1">
    <source>
        <dbReference type="ARBA" id="ARBA00001938"/>
    </source>
</evidence>
<dbReference type="Pfam" id="PF00364">
    <property type="entry name" value="Biotin_lipoyl"/>
    <property type="match status" value="1"/>
</dbReference>
<keyword evidence="10" id="KW-1185">Reference proteome</keyword>
<dbReference type="InterPro" id="IPR000089">
    <property type="entry name" value="Biotin_lipoyl"/>
</dbReference>
<dbReference type="KEGG" id="tep:TepRe1_0644"/>
<dbReference type="SUPFAM" id="SSF51230">
    <property type="entry name" value="Single hybrid motif"/>
    <property type="match status" value="1"/>
</dbReference>
<dbReference type="GO" id="GO:0006086">
    <property type="term" value="P:pyruvate decarboxylation to acetyl-CoA"/>
    <property type="evidence" value="ECO:0007669"/>
    <property type="project" value="InterPro"/>
</dbReference>
<dbReference type="EC" id="2.3.1.-" evidence="6"/>
<dbReference type="OrthoDB" id="9805770at2"/>
<dbReference type="RefSeq" id="WP_013777755.1">
    <property type="nucleotide sequence ID" value="NC_015519.1"/>
</dbReference>
<dbReference type="PATRIC" id="fig|1209989.3.peg.761"/>
<evidence type="ECO:0000256" key="5">
    <source>
        <dbReference type="ARBA" id="ARBA00023315"/>
    </source>
</evidence>
<dbReference type="Proteomes" id="UP000010802">
    <property type="component" value="Chromosome"/>
</dbReference>
<keyword evidence="5 6" id="KW-0012">Acyltransferase</keyword>
<evidence type="ECO:0000259" key="8">
    <source>
        <dbReference type="PROSITE" id="PS51826"/>
    </source>
</evidence>
<dbReference type="InterPro" id="IPR011053">
    <property type="entry name" value="Single_hybrid_motif"/>
</dbReference>
<evidence type="ECO:0000313" key="10">
    <source>
        <dbReference type="Proteomes" id="UP000010802"/>
    </source>
</evidence>
<dbReference type="FunFam" id="3.30.559.10:FF:000007">
    <property type="entry name" value="Dihydrolipoamide acetyltransferase component of pyruvate dehydrogenase complex"/>
    <property type="match status" value="1"/>
</dbReference>
<comment type="cofactor">
    <cofactor evidence="1 6">
        <name>(R)-lipoate</name>
        <dbReference type="ChEBI" id="CHEBI:83088"/>
    </cofactor>
</comment>
<keyword evidence="3 6" id="KW-0808">Transferase</keyword>
<accession>F4LW56</accession>
<dbReference type="PANTHER" id="PTHR23151">
    <property type="entry name" value="DIHYDROLIPOAMIDE ACETYL/SUCCINYL-TRANSFERASE-RELATED"/>
    <property type="match status" value="1"/>
</dbReference>
<dbReference type="SUPFAM" id="SSF52777">
    <property type="entry name" value="CoA-dependent acyltransferases"/>
    <property type="match status" value="1"/>
</dbReference>
<dbReference type="KEGG" id="tae:TepiRe1_0700"/>
<evidence type="ECO:0000256" key="3">
    <source>
        <dbReference type="ARBA" id="ARBA00022679"/>
    </source>
</evidence>
<dbReference type="Gene3D" id="2.40.50.100">
    <property type="match status" value="1"/>
</dbReference>
<dbReference type="GO" id="GO:0016746">
    <property type="term" value="F:acyltransferase activity"/>
    <property type="evidence" value="ECO:0007669"/>
    <property type="project" value="UniProtKB-KW"/>
</dbReference>
<dbReference type="Gene3D" id="4.10.320.10">
    <property type="entry name" value="E3-binding domain"/>
    <property type="match status" value="2"/>
</dbReference>
<dbReference type="InterPro" id="IPR004167">
    <property type="entry name" value="PSBD"/>
</dbReference>
<dbReference type="InterPro" id="IPR023213">
    <property type="entry name" value="CAT-like_dom_sf"/>
</dbReference>
<sequence length="439" mass="48700">MATIVKMPKLGTTMAEGAITKWLKKEGDPVRRGEIYAEIQTDKVNIEDEAPASGVIRKILVEEGETVPIGQPIAIIADEDEDISGYFCEQKATLQKEDDKVEHMLQQEESLSQESKPAGKIKASPAAKRAAREHNVDLWEVAPTGPDGRIVEKDVILYIRGNKVTATPVARKIAEEKQIDLKTLKKTAGKRITKQDLFETQKPETEEFTVKYAIPVTGMRKIIAEKMAYSKKIAPHIYLSLEVDMTKVIELRQKLSIFIQEKYNVKLSYNDILIKAAAVALRQNPIINSSFSEEEIILKEEINIGLAVALDGGLIVPVIKNADRKGLANIASETSELIQKAKDKKLMPDDYHGGTFTISNLGMYDIEKFSAIINQPETAILAAGKILKKPVVAEDDEIAIRPMMNLTLSCDHRAIDGAAGAKFLQNIKQILEEPMNMLL</sequence>
<evidence type="ECO:0000256" key="6">
    <source>
        <dbReference type="RuleBase" id="RU003423"/>
    </source>
</evidence>
<dbReference type="PANTHER" id="PTHR23151:SF90">
    <property type="entry name" value="DIHYDROLIPOYLLYSINE-RESIDUE ACETYLTRANSFERASE COMPONENT OF PYRUVATE DEHYDROGENASE COMPLEX, MITOCHONDRIAL-RELATED"/>
    <property type="match status" value="1"/>
</dbReference>
<dbReference type="STRING" id="1209989.TepRe1_0644"/>
<dbReference type="Pfam" id="PF00198">
    <property type="entry name" value="2-oxoacid_dh"/>
    <property type="match status" value="1"/>
</dbReference>
<organism evidence="9 10">
    <name type="scientific">Tepidanaerobacter acetatoxydans (strain DSM 21804 / JCM 16047 / Re1)</name>
    <dbReference type="NCBI Taxonomy" id="1209989"/>
    <lineage>
        <taxon>Bacteria</taxon>
        <taxon>Bacillati</taxon>
        <taxon>Bacillota</taxon>
        <taxon>Clostridia</taxon>
        <taxon>Thermosediminibacterales</taxon>
        <taxon>Tepidanaerobacteraceae</taxon>
        <taxon>Tepidanaerobacter</taxon>
    </lineage>
</organism>
<accession>L0S0J1</accession>
<proteinExistence type="inferred from homology"/>
<dbReference type="GO" id="GO:0045254">
    <property type="term" value="C:pyruvate dehydrogenase complex"/>
    <property type="evidence" value="ECO:0007669"/>
    <property type="project" value="InterPro"/>
</dbReference>
<dbReference type="InterPro" id="IPR001078">
    <property type="entry name" value="2-oxoacid_DH_actylTfrase"/>
</dbReference>
<dbReference type="PROSITE" id="PS51826">
    <property type="entry name" value="PSBD"/>
    <property type="match status" value="2"/>
</dbReference>
<dbReference type="AlphaFoldDB" id="F4LW56"/>
<comment type="similarity">
    <text evidence="2 6">Belongs to the 2-oxoacid dehydrogenase family.</text>
</comment>
<dbReference type="Pfam" id="PF02817">
    <property type="entry name" value="E3_binding"/>
    <property type="match status" value="2"/>
</dbReference>
<evidence type="ECO:0000256" key="4">
    <source>
        <dbReference type="ARBA" id="ARBA00022823"/>
    </source>
</evidence>
<name>F4LW56_TEPAE</name>
<feature type="domain" description="Peripheral subunit-binding (PSBD)" evidence="8">
    <location>
        <begin position="122"/>
        <end position="159"/>
    </location>
</feature>
<feature type="domain" description="Lipoyl-binding" evidence="7">
    <location>
        <begin position="2"/>
        <end position="77"/>
    </location>
</feature>
<gene>
    <name evidence="9" type="ordered locus">TEPIRE1_0700</name>
</gene>
<dbReference type="InterPro" id="IPR045257">
    <property type="entry name" value="E2/Pdx1"/>
</dbReference>
<dbReference type="SUPFAM" id="SSF47005">
    <property type="entry name" value="Peripheral subunit-binding domain of 2-oxo acid dehydrogenase complex"/>
    <property type="match status" value="1"/>
</dbReference>
<evidence type="ECO:0000313" key="9">
    <source>
        <dbReference type="EMBL" id="CCP25393.1"/>
    </source>
</evidence>
<dbReference type="EMBL" id="HF563609">
    <property type="protein sequence ID" value="CCP25393.1"/>
    <property type="molecule type" value="Genomic_DNA"/>
</dbReference>
<dbReference type="HOGENOM" id="CLU_016733_10_2_9"/>
<dbReference type="Gene3D" id="3.30.559.10">
    <property type="entry name" value="Chloramphenicol acetyltransferase-like domain"/>
    <property type="match status" value="1"/>
</dbReference>
<evidence type="ECO:0000256" key="2">
    <source>
        <dbReference type="ARBA" id="ARBA00007317"/>
    </source>
</evidence>
<dbReference type="InterPro" id="IPR036625">
    <property type="entry name" value="E3-bd_dom_sf"/>
</dbReference>
<evidence type="ECO:0000259" key="7">
    <source>
        <dbReference type="PROSITE" id="PS50968"/>
    </source>
</evidence>
<keyword evidence="4 6" id="KW-0450">Lipoyl</keyword>
<dbReference type="CDD" id="cd06849">
    <property type="entry name" value="lipoyl_domain"/>
    <property type="match status" value="1"/>
</dbReference>
<reference evidence="10" key="1">
    <citation type="journal article" date="2013" name="Genome Announc.">
        <title>First genome sequence of a syntrophic acetate-oxidizing bacterium, Tepidanaerobacter acetatoxydans strain Re1.</title>
        <authorList>
            <person name="Manzoor S."/>
            <person name="Bongcam-Rudloff E."/>
            <person name="Schnurer A."/>
            <person name="Muller B."/>
        </authorList>
    </citation>
    <scope>NUCLEOTIDE SEQUENCE [LARGE SCALE GENOMIC DNA]</scope>
    <source>
        <strain evidence="10">Re1</strain>
    </source>
</reference>
<feature type="domain" description="Peripheral subunit-binding (PSBD)" evidence="8">
    <location>
        <begin position="165"/>
        <end position="201"/>
    </location>
</feature>
<dbReference type="PROSITE" id="PS50968">
    <property type="entry name" value="BIOTINYL_LIPOYL"/>
    <property type="match status" value="1"/>
</dbReference>
<dbReference type="eggNOG" id="COG0508">
    <property type="taxonomic scope" value="Bacteria"/>
</dbReference>